<evidence type="ECO:0000313" key="2">
    <source>
        <dbReference type="EMBL" id="SVC00669.1"/>
    </source>
</evidence>
<gene>
    <name evidence="2" type="ORF">METZ01_LOCUS253523</name>
</gene>
<sequence length="154" mass="16928">MGEAIQSCVHCGFCLPTCPTYSALGQEMDSPRGRIILMKEALEEKLPAEQVLPHIDLCLGCLACETSCPSGVEYRNLLGPFREKAETESRRSVAEKLKRKALLTILPWPGRFRIAAKVGMLARPFGRLLPDLVRSMLALLPKTLPSGIKLPEVA</sequence>
<dbReference type="AlphaFoldDB" id="A0A382IN34"/>
<dbReference type="SUPFAM" id="SSF54862">
    <property type="entry name" value="4Fe-4S ferredoxins"/>
    <property type="match status" value="1"/>
</dbReference>
<dbReference type="Gene3D" id="1.10.1060.10">
    <property type="entry name" value="Alpha-helical ferredoxin"/>
    <property type="match status" value="1"/>
</dbReference>
<dbReference type="InterPro" id="IPR017896">
    <property type="entry name" value="4Fe4S_Fe-S-bd"/>
</dbReference>
<name>A0A382IN34_9ZZZZ</name>
<proteinExistence type="predicted"/>
<dbReference type="GO" id="GO:0051536">
    <property type="term" value="F:iron-sulfur cluster binding"/>
    <property type="evidence" value="ECO:0007669"/>
    <property type="project" value="InterPro"/>
</dbReference>
<dbReference type="PANTHER" id="PTHR32479">
    <property type="entry name" value="GLYCOLATE OXIDASE IRON-SULFUR SUBUNIT"/>
    <property type="match status" value="1"/>
</dbReference>
<dbReference type="EMBL" id="UINC01068219">
    <property type="protein sequence ID" value="SVC00669.1"/>
    <property type="molecule type" value="Genomic_DNA"/>
</dbReference>
<dbReference type="PROSITE" id="PS00198">
    <property type="entry name" value="4FE4S_FER_1"/>
    <property type="match status" value="1"/>
</dbReference>
<dbReference type="Pfam" id="PF13183">
    <property type="entry name" value="Fer4_8"/>
    <property type="match status" value="1"/>
</dbReference>
<reference evidence="2" key="1">
    <citation type="submission" date="2018-05" db="EMBL/GenBank/DDBJ databases">
        <authorList>
            <person name="Lanie J.A."/>
            <person name="Ng W.-L."/>
            <person name="Kazmierczak K.M."/>
            <person name="Andrzejewski T.M."/>
            <person name="Davidsen T.M."/>
            <person name="Wayne K.J."/>
            <person name="Tettelin H."/>
            <person name="Glass J.I."/>
            <person name="Rusch D."/>
            <person name="Podicherti R."/>
            <person name="Tsui H.-C.T."/>
            <person name="Winkler M.E."/>
        </authorList>
    </citation>
    <scope>NUCLEOTIDE SEQUENCE</scope>
</reference>
<evidence type="ECO:0000259" key="1">
    <source>
        <dbReference type="PROSITE" id="PS51379"/>
    </source>
</evidence>
<dbReference type="InterPro" id="IPR017900">
    <property type="entry name" value="4Fe4S_Fe_S_CS"/>
</dbReference>
<feature type="domain" description="4Fe-4S ferredoxin-type" evidence="1">
    <location>
        <begin position="49"/>
        <end position="78"/>
    </location>
</feature>
<dbReference type="PANTHER" id="PTHR32479:SF17">
    <property type="entry name" value="GLYCOLATE OXIDASE IRON-SULFUR SUBUNIT"/>
    <property type="match status" value="1"/>
</dbReference>
<protein>
    <recommendedName>
        <fullName evidence="1">4Fe-4S ferredoxin-type domain-containing protein</fullName>
    </recommendedName>
</protein>
<accession>A0A382IN34</accession>
<dbReference type="PROSITE" id="PS51379">
    <property type="entry name" value="4FE4S_FER_2"/>
    <property type="match status" value="2"/>
</dbReference>
<feature type="non-terminal residue" evidence="2">
    <location>
        <position position="154"/>
    </location>
</feature>
<organism evidence="2">
    <name type="scientific">marine metagenome</name>
    <dbReference type="NCBI Taxonomy" id="408172"/>
    <lineage>
        <taxon>unclassified sequences</taxon>
        <taxon>metagenomes</taxon>
        <taxon>ecological metagenomes</taxon>
    </lineage>
</organism>
<dbReference type="InterPro" id="IPR009051">
    <property type="entry name" value="Helical_ferredxn"/>
</dbReference>
<feature type="domain" description="4Fe-4S ferredoxin-type" evidence="1">
    <location>
        <begin position="1"/>
        <end position="29"/>
    </location>
</feature>